<dbReference type="EMBL" id="BGPR01025617">
    <property type="protein sequence ID" value="GBN94684.1"/>
    <property type="molecule type" value="Genomic_DNA"/>
</dbReference>
<reference evidence="2 3" key="1">
    <citation type="journal article" date="2019" name="Sci. Rep.">
        <title>Orb-weaving spider Araneus ventricosus genome elucidates the spidroin gene catalogue.</title>
        <authorList>
            <person name="Kono N."/>
            <person name="Nakamura H."/>
            <person name="Ohtoshi R."/>
            <person name="Moran D.A.P."/>
            <person name="Shinohara A."/>
            <person name="Yoshida Y."/>
            <person name="Fujiwara M."/>
            <person name="Mori M."/>
            <person name="Tomita M."/>
            <person name="Arakawa K."/>
        </authorList>
    </citation>
    <scope>NUCLEOTIDE SEQUENCE [LARGE SCALE GENOMIC DNA]</scope>
</reference>
<dbReference type="Proteomes" id="UP000499080">
    <property type="component" value="Unassembled WGS sequence"/>
</dbReference>
<name>A0A4Y2T254_ARAVE</name>
<gene>
    <name evidence="2" type="ORF">AVEN_22451_1</name>
    <name evidence="1" type="ORF">AVEN_35135_1</name>
</gene>
<evidence type="ECO:0000313" key="1">
    <source>
        <dbReference type="EMBL" id="GBN92985.1"/>
    </source>
</evidence>
<evidence type="ECO:0000313" key="3">
    <source>
        <dbReference type="Proteomes" id="UP000499080"/>
    </source>
</evidence>
<dbReference type="AlphaFoldDB" id="A0A4Y2T254"/>
<keyword evidence="3" id="KW-1185">Reference proteome</keyword>
<comment type="caution">
    <text evidence="2">The sequence shown here is derived from an EMBL/GenBank/DDBJ whole genome shotgun (WGS) entry which is preliminary data.</text>
</comment>
<proteinExistence type="predicted"/>
<organism evidence="2 3">
    <name type="scientific">Araneus ventricosus</name>
    <name type="common">Orbweaver spider</name>
    <name type="synonym">Epeira ventricosa</name>
    <dbReference type="NCBI Taxonomy" id="182803"/>
    <lineage>
        <taxon>Eukaryota</taxon>
        <taxon>Metazoa</taxon>
        <taxon>Ecdysozoa</taxon>
        <taxon>Arthropoda</taxon>
        <taxon>Chelicerata</taxon>
        <taxon>Arachnida</taxon>
        <taxon>Araneae</taxon>
        <taxon>Araneomorphae</taxon>
        <taxon>Entelegynae</taxon>
        <taxon>Araneoidea</taxon>
        <taxon>Araneidae</taxon>
        <taxon>Araneus</taxon>
    </lineage>
</organism>
<accession>A0A4Y2T254</accession>
<evidence type="ECO:0000313" key="2">
    <source>
        <dbReference type="EMBL" id="GBN94684.1"/>
    </source>
</evidence>
<sequence>MGTGSVSNLGVSTLKPSTSFLRAGISVSMSMAINYSCTVPHELMLSYDTLGELIGEFVINVNPKREPLYLQIIAVKCYYFARSIDACLLSPQDISFLLAVWSHFFIRPYVQQSFFTSLMEFVIVALPYLRSDYGYLTSCFILLVMSCFIHPVLEFAMDLCLIFNFSNYSYRVFRGNEPYRDDLRWEIIAMMLLLPDQSIEKLFRAFIFVLCCNAFIQPRSRKLENVLFLTLIALEISYTYGNIKLLNNLFKTVI</sequence>
<protein>
    <submittedName>
        <fullName evidence="2">Uncharacterized protein</fullName>
    </submittedName>
</protein>
<dbReference type="EMBL" id="BGPR01024703">
    <property type="protein sequence ID" value="GBN92985.1"/>
    <property type="molecule type" value="Genomic_DNA"/>
</dbReference>